<dbReference type="OrthoDB" id="411584at2759"/>
<evidence type="ECO:0000313" key="3">
    <source>
        <dbReference type="EMBL" id="EKX38889.1"/>
    </source>
</evidence>
<feature type="domain" description="Fe-S metabolism associated" evidence="2">
    <location>
        <begin position="1"/>
        <end position="81"/>
    </location>
</feature>
<dbReference type="PANTHER" id="PTHR43597">
    <property type="entry name" value="SULFUR ACCEPTOR PROTEIN CSDE"/>
    <property type="match status" value="1"/>
</dbReference>
<dbReference type="PaxDb" id="55529-EKX38889"/>
<comment type="similarity">
    <text evidence="1">Belongs to the SufE family.</text>
</comment>
<dbReference type="EMBL" id="JH993044">
    <property type="protein sequence ID" value="EKX38889.1"/>
    <property type="molecule type" value="Genomic_DNA"/>
</dbReference>
<keyword evidence="5" id="KW-1185">Reference proteome</keyword>
<evidence type="ECO:0000259" key="2">
    <source>
        <dbReference type="Pfam" id="PF02657"/>
    </source>
</evidence>
<reference evidence="3 5" key="1">
    <citation type="journal article" date="2012" name="Nature">
        <title>Algal genomes reveal evolutionary mosaicism and the fate of nucleomorphs.</title>
        <authorList>
            <consortium name="DOE Joint Genome Institute"/>
            <person name="Curtis B.A."/>
            <person name="Tanifuji G."/>
            <person name="Burki F."/>
            <person name="Gruber A."/>
            <person name="Irimia M."/>
            <person name="Maruyama S."/>
            <person name="Arias M.C."/>
            <person name="Ball S.G."/>
            <person name="Gile G.H."/>
            <person name="Hirakawa Y."/>
            <person name="Hopkins J.F."/>
            <person name="Kuo A."/>
            <person name="Rensing S.A."/>
            <person name="Schmutz J."/>
            <person name="Symeonidi A."/>
            <person name="Elias M."/>
            <person name="Eveleigh R.J."/>
            <person name="Herman E.K."/>
            <person name="Klute M.J."/>
            <person name="Nakayama T."/>
            <person name="Obornik M."/>
            <person name="Reyes-Prieto A."/>
            <person name="Armbrust E.V."/>
            <person name="Aves S.J."/>
            <person name="Beiko R.G."/>
            <person name="Coutinho P."/>
            <person name="Dacks J.B."/>
            <person name="Durnford D.G."/>
            <person name="Fast N.M."/>
            <person name="Green B.R."/>
            <person name="Grisdale C.J."/>
            <person name="Hempel F."/>
            <person name="Henrissat B."/>
            <person name="Hoppner M.P."/>
            <person name="Ishida K."/>
            <person name="Kim E."/>
            <person name="Koreny L."/>
            <person name="Kroth P.G."/>
            <person name="Liu Y."/>
            <person name="Malik S.B."/>
            <person name="Maier U.G."/>
            <person name="McRose D."/>
            <person name="Mock T."/>
            <person name="Neilson J.A."/>
            <person name="Onodera N.T."/>
            <person name="Poole A.M."/>
            <person name="Pritham E.J."/>
            <person name="Richards T.A."/>
            <person name="Rocap G."/>
            <person name="Roy S.W."/>
            <person name="Sarai C."/>
            <person name="Schaack S."/>
            <person name="Shirato S."/>
            <person name="Slamovits C.H."/>
            <person name="Spencer D.F."/>
            <person name="Suzuki S."/>
            <person name="Worden A.Z."/>
            <person name="Zauner S."/>
            <person name="Barry K."/>
            <person name="Bell C."/>
            <person name="Bharti A.K."/>
            <person name="Crow J.A."/>
            <person name="Grimwood J."/>
            <person name="Kramer R."/>
            <person name="Lindquist E."/>
            <person name="Lucas S."/>
            <person name="Salamov A."/>
            <person name="McFadden G.I."/>
            <person name="Lane C.E."/>
            <person name="Keeling P.J."/>
            <person name="Gray M.W."/>
            <person name="Grigoriev I.V."/>
            <person name="Archibald J.M."/>
        </authorList>
    </citation>
    <scope>NUCLEOTIDE SEQUENCE</scope>
    <source>
        <strain evidence="3 5">CCMP2712</strain>
    </source>
</reference>
<reference evidence="4" key="3">
    <citation type="submission" date="2015-06" db="UniProtKB">
        <authorList>
            <consortium name="EnsemblProtists"/>
        </authorList>
    </citation>
    <scope>IDENTIFICATION</scope>
</reference>
<evidence type="ECO:0000256" key="1">
    <source>
        <dbReference type="ARBA" id="ARBA00010282"/>
    </source>
</evidence>
<dbReference type="EnsemblProtists" id="EKX38889">
    <property type="protein sequence ID" value="EKX38889"/>
    <property type="gene ID" value="GUITHDRAFT_61508"/>
</dbReference>
<evidence type="ECO:0000313" key="4">
    <source>
        <dbReference type="EnsemblProtists" id="EKX38889"/>
    </source>
</evidence>
<name>L1ISL5_GUITC</name>
<dbReference type="Gene3D" id="3.90.1010.10">
    <property type="match status" value="1"/>
</dbReference>
<dbReference type="GeneID" id="17295616"/>
<proteinExistence type="inferred from homology"/>
<dbReference type="InterPro" id="IPR003808">
    <property type="entry name" value="Fe-S_metab-assoc_dom"/>
</dbReference>
<organism evidence="3">
    <name type="scientific">Guillardia theta (strain CCMP2712)</name>
    <name type="common">Cryptophyte</name>
    <dbReference type="NCBI Taxonomy" id="905079"/>
    <lineage>
        <taxon>Eukaryota</taxon>
        <taxon>Cryptophyceae</taxon>
        <taxon>Pyrenomonadales</taxon>
        <taxon>Geminigeraceae</taxon>
        <taxon>Guillardia</taxon>
    </lineage>
</organism>
<dbReference type="KEGG" id="gtt:GUITHDRAFT_61508"/>
<accession>L1ISL5</accession>
<dbReference type="PANTHER" id="PTHR43597:SF5">
    <property type="entry name" value="SUFE-LIKE PROTEIN 2, CHLOROPLASTIC"/>
    <property type="match status" value="1"/>
</dbReference>
<dbReference type="Proteomes" id="UP000011087">
    <property type="component" value="Unassembled WGS sequence"/>
</dbReference>
<gene>
    <name evidence="3" type="ORF">GUITHDRAFT_61508</name>
</gene>
<feature type="non-terminal residue" evidence="3">
    <location>
        <position position="81"/>
    </location>
</feature>
<dbReference type="AlphaFoldDB" id="L1ISL5"/>
<feature type="non-terminal residue" evidence="3">
    <location>
        <position position="1"/>
    </location>
</feature>
<dbReference type="SUPFAM" id="SSF82649">
    <property type="entry name" value="SufE/NifU"/>
    <property type="match status" value="1"/>
</dbReference>
<dbReference type="Pfam" id="PF02657">
    <property type="entry name" value="SufE"/>
    <property type="match status" value="1"/>
</dbReference>
<protein>
    <recommendedName>
        <fullName evidence="2">Fe-S metabolism associated domain-containing protein</fullName>
    </recommendedName>
</protein>
<dbReference type="HOGENOM" id="CLU_2581132_0_0_1"/>
<evidence type="ECO:0000313" key="5">
    <source>
        <dbReference type="Proteomes" id="UP000011087"/>
    </source>
</evidence>
<sequence length="81" mass="8376">RVPGCISNVRVSVASKEDESGSLRVSLDGDADARVARGMLALLVKGLGGLTAQEVLSTRSDDIIQAANLKSLLPTGRNDGL</sequence>
<reference evidence="5" key="2">
    <citation type="submission" date="2012-11" db="EMBL/GenBank/DDBJ databases">
        <authorList>
            <person name="Kuo A."/>
            <person name="Curtis B.A."/>
            <person name="Tanifuji G."/>
            <person name="Burki F."/>
            <person name="Gruber A."/>
            <person name="Irimia M."/>
            <person name="Maruyama S."/>
            <person name="Arias M.C."/>
            <person name="Ball S.G."/>
            <person name="Gile G.H."/>
            <person name="Hirakawa Y."/>
            <person name="Hopkins J.F."/>
            <person name="Rensing S.A."/>
            <person name="Schmutz J."/>
            <person name="Symeonidi A."/>
            <person name="Elias M."/>
            <person name="Eveleigh R.J."/>
            <person name="Herman E.K."/>
            <person name="Klute M.J."/>
            <person name="Nakayama T."/>
            <person name="Obornik M."/>
            <person name="Reyes-Prieto A."/>
            <person name="Armbrust E.V."/>
            <person name="Aves S.J."/>
            <person name="Beiko R.G."/>
            <person name="Coutinho P."/>
            <person name="Dacks J.B."/>
            <person name="Durnford D.G."/>
            <person name="Fast N.M."/>
            <person name="Green B.R."/>
            <person name="Grisdale C."/>
            <person name="Hempe F."/>
            <person name="Henrissat B."/>
            <person name="Hoppner M.P."/>
            <person name="Ishida K.-I."/>
            <person name="Kim E."/>
            <person name="Koreny L."/>
            <person name="Kroth P.G."/>
            <person name="Liu Y."/>
            <person name="Malik S.-B."/>
            <person name="Maier U.G."/>
            <person name="McRose D."/>
            <person name="Mock T."/>
            <person name="Neilson J.A."/>
            <person name="Onodera N.T."/>
            <person name="Poole A.M."/>
            <person name="Pritham E.J."/>
            <person name="Richards T.A."/>
            <person name="Rocap G."/>
            <person name="Roy S.W."/>
            <person name="Sarai C."/>
            <person name="Schaack S."/>
            <person name="Shirato S."/>
            <person name="Slamovits C.H."/>
            <person name="Spencer D.F."/>
            <person name="Suzuki S."/>
            <person name="Worden A.Z."/>
            <person name="Zauner S."/>
            <person name="Barry K."/>
            <person name="Bell C."/>
            <person name="Bharti A.K."/>
            <person name="Crow J.A."/>
            <person name="Grimwood J."/>
            <person name="Kramer R."/>
            <person name="Lindquist E."/>
            <person name="Lucas S."/>
            <person name="Salamov A."/>
            <person name="McFadden G.I."/>
            <person name="Lane C.E."/>
            <person name="Keeling P.J."/>
            <person name="Gray M.W."/>
            <person name="Grigoriev I.V."/>
            <person name="Archibald J.M."/>
        </authorList>
    </citation>
    <scope>NUCLEOTIDE SEQUENCE</scope>
    <source>
        <strain evidence="5">CCMP2712</strain>
    </source>
</reference>
<dbReference type="RefSeq" id="XP_005825869.1">
    <property type="nucleotide sequence ID" value="XM_005825812.1"/>
</dbReference>